<dbReference type="InterPro" id="IPR011856">
    <property type="entry name" value="tRNA_endonuc-like_dom_sf"/>
</dbReference>
<dbReference type="PANTHER" id="PTHR34039:SF1">
    <property type="entry name" value="UPF0102 PROTEIN YRAN"/>
    <property type="match status" value="1"/>
</dbReference>
<proteinExistence type="inferred from homology"/>
<dbReference type="RefSeq" id="WP_109340465.1">
    <property type="nucleotide sequence ID" value="NZ_CP029347.1"/>
</dbReference>
<accession>A0A2S2E5K9</accession>
<gene>
    <name evidence="3" type="ORF">HMF8227_02484</name>
</gene>
<dbReference type="OrthoDB" id="9794876at2"/>
<dbReference type="GO" id="GO:0003676">
    <property type="term" value="F:nucleic acid binding"/>
    <property type="evidence" value="ECO:0007669"/>
    <property type="project" value="InterPro"/>
</dbReference>
<dbReference type="NCBIfam" id="NF009150">
    <property type="entry name" value="PRK12497.1-3"/>
    <property type="match status" value="1"/>
</dbReference>
<dbReference type="Pfam" id="PF02021">
    <property type="entry name" value="UPF0102"/>
    <property type="match status" value="1"/>
</dbReference>
<comment type="similarity">
    <text evidence="1 2">Belongs to the UPF0102 family.</text>
</comment>
<dbReference type="HAMAP" id="MF_00048">
    <property type="entry name" value="UPF0102"/>
    <property type="match status" value="1"/>
</dbReference>
<dbReference type="CDD" id="cd20736">
    <property type="entry name" value="PoNe_Nuclease"/>
    <property type="match status" value="1"/>
</dbReference>
<dbReference type="KEGG" id="salh:HMF8227_02484"/>
<reference evidence="3 4" key="1">
    <citation type="submission" date="2018-05" db="EMBL/GenBank/DDBJ databases">
        <title>Salinimonas sp. HMF8227 Genome sequencing and assembly.</title>
        <authorList>
            <person name="Kang H."/>
            <person name="Kang J."/>
            <person name="Cha I."/>
            <person name="Kim H."/>
            <person name="Joh K."/>
        </authorList>
    </citation>
    <scope>NUCLEOTIDE SEQUENCE [LARGE SCALE GENOMIC DNA]</scope>
    <source>
        <strain evidence="3 4">HMF8227</strain>
    </source>
</reference>
<evidence type="ECO:0000256" key="2">
    <source>
        <dbReference type="HAMAP-Rule" id="MF_00048"/>
    </source>
</evidence>
<dbReference type="PANTHER" id="PTHR34039">
    <property type="entry name" value="UPF0102 PROTEIN YRAN"/>
    <property type="match status" value="1"/>
</dbReference>
<dbReference type="NCBIfam" id="TIGR00252">
    <property type="entry name" value="YraN family protein"/>
    <property type="match status" value="1"/>
</dbReference>
<organism evidence="3 4">
    <name type="scientific">Saliniradius amylolyticus</name>
    <dbReference type="NCBI Taxonomy" id="2183582"/>
    <lineage>
        <taxon>Bacteria</taxon>
        <taxon>Pseudomonadati</taxon>
        <taxon>Pseudomonadota</taxon>
        <taxon>Gammaproteobacteria</taxon>
        <taxon>Alteromonadales</taxon>
        <taxon>Alteromonadaceae</taxon>
        <taxon>Saliniradius</taxon>
    </lineage>
</organism>
<keyword evidence="4" id="KW-1185">Reference proteome</keyword>
<sequence length="118" mass="13911">MAIKQQLASLIGQSAEQQACRYLKQQGLRHRQSNYRCKAGEIDLVMQDGQELVFVEVKFRRKADFGYAQEYFDRHKRRKFERAVQHYLQSHGLNPDTSAFRIDLVAITNNNLEWITHI</sequence>
<dbReference type="EMBL" id="CP029347">
    <property type="protein sequence ID" value="AWL12936.1"/>
    <property type="molecule type" value="Genomic_DNA"/>
</dbReference>
<evidence type="ECO:0000313" key="4">
    <source>
        <dbReference type="Proteomes" id="UP000245728"/>
    </source>
</evidence>
<name>A0A2S2E5K9_9ALTE</name>
<dbReference type="SUPFAM" id="SSF52980">
    <property type="entry name" value="Restriction endonuclease-like"/>
    <property type="match status" value="1"/>
</dbReference>
<dbReference type="InterPro" id="IPR011335">
    <property type="entry name" value="Restrct_endonuc-II-like"/>
</dbReference>
<evidence type="ECO:0000313" key="3">
    <source>
        <dbReference type="EMBL" id="AWL12936.1"/>
    </source>
</evidence>
<dbReference type="Proteomes" id="UP000245728">
    <property type="component" value="Chromosome"/>
</dbReference>
<dbReference type="AlphaFoldDB" id="A0A2S2E5K9"/>
<evidence type="ECO:0000256" key="1">
    <source>
        <dbReference type="ARBA" id="ARBA00006738"/>
    </source>
</evidence>
<protein>
    <recommendedName>
        <fullName evidence="2">UPF0102 protein HMF8227_02484</fullName>
    </recommendedName>
</protein>
<dbReference type="Gene3D" id="3.40.1350.10">
    <property type="match status" value="1"/>
</dbReference>
<dbReference type="InterPro" id="IPR003509">
    <property type="entry name" value="UPF0102_YraN-like"/>
</dbReference>